<proteinExistence type="predicted"/>
<name>A0A8S4QI70_9NEOP</name>
<keyword evidence="2" id="KW-0812">Transmembrane</keyword>
<evidence type="ECO:0000256" key="1">
    <source>
        <dbReference type="SAM" id="MobiDB-lite"/>
    </source>
</evidence>
<gene>
    <name evidence="3" type="primary">jg18501</name>
    <name evidence="3" type="ORF">PAEG_LOCUS1217</name>
</gene>
<protein>
    <submittedName>
        <fullName evidence="3">Jg18501 protein</fullName>
    </submittedName>
</protein>
<keyword evidence="2" id="KW-1133">Transmembrane helix</keyword>
<keyword evidence="4" id="KW-1185">Reference proteome</keyword>
<accession>A0A8S4QI70</accession>
<evidence type="ECO:0000256" key="2">
    <source>
        <dbReference type="SAM" id="Phobius"/>
    </source>
</evidence>
<sequence length="106" mass="11424">MNYGISSVERSGFAAPQLLSSGAIIGLALAGVFICLIIVDLLLLCFRRQGVIASICGRRVKKHSDDEAKLGRDEKEPLKDTGDEGIKRNSSVEFDGRRVYATSGVP</sequence>
<reference evidence="3" key="1">
    <citation type="submission" date="2022-03" db="EMBL/GenBank/DDBJ databases">
        <authorList>
            <person name="Lindestad O."/>
        </authorList>
    </citation>
    <scope>NUCLEOTIDE SEQUENCE</scope>
</reference>
<evidence type="ECO:0000313" key="4">
    <source>
        <dbReference type="Proteomes" id="UP000838756"/>
    </source>
</evidence>
<feature type="region of interest" description="Disordered" evidence="1">
    <location>
        <begin position="61"/>
        <end position="90"/>
    </location>
</feature>
<feature type="transmembrane region" description="Helical" evidence="2">
    <location>
        <begin position="23"/>
        <end position="46"/>
    </location>
</feature>
<dbReference type="OrthoDB" id="10056271at2759"/>
<keyword evidence="2" id="KW-0472">Membrane</keyword>
<comment type="caution">
    <text evidence="3">The sequence shown here is derived from an EMBL/GenBank/DDBJ whole genome shotgun (WGS) entry which is preliminary data.</text>
</comment>
<dbReference type="EMBL" id="CAKXAJ010004219">
    <property type="protein sequence ID" value="CAH2208666.1"/>
    <property type="molecule type" value="Genomic_DNA"/>
</dbReference>
<dbReference type="Proteomes" id="UP000838756">
    <property type="component" value="Unassembled WGS sequence"/>
</dbReference>
<dbReference type="AlphaFoldDB" id="A0A8S4QI70"/>
<evidence type="ECO:0000313" key="3">
    <source>
        <dbReference type="EMBL" id="CAH2208666.1"/>
    </source>
</evidence>
<feature type="compositionally biased region" description="Basic and acidic residues" evidence="1">
    <location>
        <begin position="63"/>
        <end position="87"/>
    </location>
</feature>
<organism evidence="3 4">
    <name type="scientific">Pararge aegeria aegeria</name>
    <dbReference type="NCBI Taxonomy" id="348720"/>
    <lineage>
        <taxon>Eukaryota</taxon>
        <taxon>Metazoa</taxon>
        <taxon>Ecdysozoa</taxon>
        <taxon>Arthropoda</taxon>
        <taxon>Hexapoda</taxon>
        <taxon>Insecta</taxon>
        <taxon>Pterygota</taxon>
        <taxon>Neoptera</taxon>
        <taxon>Endopterygota</taxon>
        <taxon>Lepidoptera</taxon>
        <taxon>Glossata</taxon>
        <taxon>Ditrysia</taxon>
        <taxon>Papilionoidea</taxon>
        <taxon>Nymphalidae</taxon>
        <taxon>Satyrinae</taxon>
        <taxon>Satyrini</taxon>
        <taxon>Parargina</taxon>
        <taxon>Pararge</taxon>
    </lineage>
</organism>